<dbReference type="Gene3D" id="1.10.10.1100">
    <property type="entry name" value="BFD-like [2Fe-2S]-binding domain"/>
    <property type="match status" value="1"/>
</dbReference>
<feature type="domain" description="BFD-like [2Fe-2S]-binding" evidence="1">
    <location>
        <begin position="3"/>
        <end position="56"/>
    </location>
</feature>
<evidence type="ECO:0000313" key="2">
    <source>
        <dbReference type="EMBL" id="MFB9831875.1"/>
    </source>
</evidence>
<dbReference type="Proteomes" id="UP001589627">
    <property type="component" value="Unassembled WGS sequence"/>
</dbReference>
<name>A0ABV5YA29_9ACTN</name>
<keyword evidence="3" id="KW-1185">Reference proteome</keyword>
<dbReference type="InterPro" id="IPR007419">
    <property type="entry name" value="BFD-like_2Fe2S-bd_dom"/>
</dbReference>
<sequence length="84" mass="9102">DTIVCRCEETGYGALRDAARSDAPRLDARAVRLGTRAGLGPCQARICGPTLAELLDTNPHHRPVAWPIRLGELANPPHETEHTP</sequence>
<dbReference type="InterPro" id="IPR041854">
    <property type="entry name" value="BFD-like_2Fe2S-bd_dom_sf"/>
</dbReference>
<dbReference type="CDD" id="cd19946">
    <property type="entry name" value="GlpA-like_Fer2_BFD-like"/>
    <property type="match status" value="1"/>
</dbReference>
<gene>
    <name evidence="2" type="ORF">ACFFNX_06705</name>
</gene>
<evidence type="ECO:0000313" key="3">
    <source>
        <dbReference type="Proteomes" id="UP001589627"/>
    </source>
</evidence>
<reference evidence="2 3" key="1">
    <citation type="submission" date="2024-09" db="EMBL/GenBank/DDBJ databases">
        <authorList>
            <person name="Sun Q."/>
            <person name="Mori K."/>
        </authorList>
    </citation>
    <scope>NUCLEOTIDE SEQUENCE [LARGE SCALE GENOMIC DNA]</scope>
    <source>
        <strain evidence="2 3">TBRC 0563</strain>
    </source>
</reference>
<comment type="caution">
    <text evidence="2">The sequence shown here is derived from an EMBL/GenBank/DDBJ whole genome shotgun (WGS) entry which is preliminary data.</text>
</comment>
<dbReference type="Pfam" id="PF04324">
    <property type="entry name" value="Fer2_BFD"/>
    <property type="match status" value="1"/>
</dbReference>
<dbReference type="EMBL" id="JBHLZP010000031">
    <property type="protein sequence ID" value="MFB9831875.1"/>
    <property type="molecule type" value="Genomic_DNA"/>
</dbReference>
<dbReference type="RefSeq" id="WP_378196839.1">
    <property type="nucleotide sequence ID" value="NZ_JBHLZP010000031.1"/>
</dbReference>
<feature type="non-terminal residue" evidence="2">
    <location>
        <position position="1"/>
    </location>
</feature>
<organism evidence="2 3">
    <name type="scientific">Actinoallomurus acaciae</name>
    <dbReference type="NCBI Taxonomy" id="502577"/>
    <lineage>
        <taxon>Bacteria</taxon>
        <taxon>Bacillati</taxon>
        <taxon>Actinomycetota</taxon>
        <taxon>Actinomycetes</taxon>
        <taxon>Streptosporangiales</taxon>
        <taxon>Thermomonosporaceae</taxon>
        <taxon>Actinoallomurus</taxon>
    </lineage>
</organism>
<protein>
    <submittedName>
        <fullName evidence="2">(2Fe-2S)-binding protein</fullName>
    </submittedName>
</protein>
<accession>A0ABV5YA29</accession>
<evidence type="ECO:0000259" key="1">
    <source>
        <dbReference type="Pfam" id="PF04324"/>
    </source>
</evidence>
<proteinExistence type="predicted"/>